<dbReference type="EMBL" id="NJET01000059">
    <property type="protein sequence ID" value="PHH62955.1"/>
    <property type="molecule type" value="Genomic_DNA"/>
</dbReference>
<keyword evidence="1" id="KW-0677">Repeat</keyword>
<dbReference type="OrthoDB" id="4927284at2759"/>
<dbReference type="GO" id="GO:0005634">
    <property type="term" value="C:nucleus"/>
    <property type="evidence" value="ECO:0007669"/>
    <property type="project" value="TreeGrafter"/>
</dbReference>
<dbReference type="STRING" id="1399860.A0A2C5Y0D7"/>
<gene>
    <name evidence="6" type="ORF">CDD81_6380</name>
</gene>
<dbReference type="Pfam" id="PF24883">
    <property type="entry name" value="NPHP3_N"/>
    <property type="match status" value="1"/>
</dbReference>
<feature type="repeat" description="ANK" evidence="3">
    <location>
        <begin position="1268"/>
        <end position="1300"/>
    </location>
</feature>
<dbReference type="Gene3D" id="3.40.50.300">
    <property type="entry name" value="P-loop containing nucleotide triphosphate hydrolases"/>
    <property type="match status" value="1"/>
</dbReference>
<dbReference type="PROSITE" id="PS50088">
    <property type="entry name" value="ANK_REPEAT"/>
    <property type="match status" value="8"/>
</dbReference>
<dbReference type="PRINTS" id="PR01415">
    <property type="entry name" value="ANKYRIN"/>
</dbReference>
<evidence type="ECO:0000313" key="7">
    <source>
        <dbReference type="Proteomes" id="UP000226192"/>
    </source>
</evidence>
<feature type="domain" description="GPI inositol-deacylase winged helix" evidence="4">
    <location>
        <begin position="960"/>
        <end position="1049"/>
    </location>
</feature>
<evidence type="ECO:0000259" key="5">
    <source>
        <dbReference type="Pfam" id="PF24883"/>
    </source>
</evidence>
<dbReference type="Pfam" id="PF22939">
    <property type="entry name" value="WHD_GPIID"/>
    <property type="match status" value="1"/>
</dbReference>
<dbReference type="InterPro" id="IPR036770">
    <property type="entry name" value="Ankyrin_rpt-contain_sf"/>
</dbReference>
<evidence type="ECO:0000256" key="2">
    <source>
        <dbReference type="ARBA" id="ARBA00023043"/>
    </source>
</evidence>
<feature type="repeat" description="ANK" evidence="3">
    <location>
        <begin position="1197"/>
        <end position="1229"/>
    </location>
</feature>
<keyword evidence="7" id="KW-1185">Reference proteome</keyword>
<sequence>MDQVQENTPTAIFDITHQCLEFFDRIIAEYHESFVTQSFVPGDDAVVSDARKPSSFDFLGLRNSFLFWVDYTGALSLMDSSLDARLRGLKDVSGMVLELLEMILRNLHRINRQPGEPLVLCYNPTTETVKAQQDLHLKWEDTLRAIDSALHRMHFIAVAIRKASAKQLDETVTTLLTDEDAVFRRDIACLIRYRFPAARKALCQQLGDSIAVRRRILLHGKRHANKLAVRRLPQDEPSAKQHQNAYPDAIPVTHPQPQIMDRMAHRPVEIASGITKASRPDPQAPVLRQLRAPKPRAPTTVISTISTTLDDWFEYPPAPIASQGETRVQCPFCFRPLERRELEKQKNDSWKRHIDEHLKPYTCLYHDCAESLVFFARRNEWKAHMESAHSKDWLRKVHTIVWYCDIDHDSPELFETESQWRKHMQDLGSHPKRNLTPPTKAQLAALSPKKQQAALREEYVCPLCERIPDKVLPLVGKHQSMEMYDLVIDHVANHLKSLSLMAVPSLENSTQNPCTSGESVNIRDSLKRLMNENSVAQPPSGIEHLDEATLSLKAWPISEPESHASLAIPDPSSVWDKEYLDYKYPEKPPETRDNEWLERWNLWKREIDPFFGQSLPDSALASFNKAKLRRRAQVSEPHHADIVDRLLESEELWDFLFPQGPNCRFNNIHVAAEGTCRWLFQHDIYNRWASADRALLCIKGKPGAGKSTLLRYVVKNLEARPVTEESPLLLSFFFNGRGLDSEKTLFGFFRSLIYQLRKDLYVSISLANFLKKKSERDKLGKLWHVPVEELPHIFQDSVFWVLRRRPLWLFVDALDECNEDITMNLVNDFKSLLKKHPSTQLKDFRICFTCRHCPTLSLHGLLEIVVERENHADISTFVQRQLSTFVKRELSFRNPSFRIPSPVADMITEKAEGLFLWAQLVVNRVFGLERQGASLEYIKDYIRLTPKGLRDIYLDQTKNMSSDSQKLVQWICFATRPLALDELRWAMLIEVNWRYPSLHECENAGDNSLDEWRMTRRVERLSCELACVSDIQGVQFIHQSVSDFFIHDPSATTKWAEAMNPQMGFGGQAHFQLSRTCIRYLAMEEISQSTMRDYSRLMTTFPLLKYATTCWAVHAKRSQDEGIAQDDILEYFTWPSEDLVLLWVRLYRTIDPRSSVRPAEGTRMLHVLSRYGLIGPLKLMRRLTRLDGTSVDITDGDGRTALSYAVEFGHEAVIELLVGVSQDGTSANVDIADSHGKTPLLYAVYNQSESIVRLLLDKGANIEAQDQYKRTPLLCAVQKVFESIVRLLLDRGADIEARDQFEQTPLLSAIENGSKSLVRLLLTKGANIEAQIEYRRTPLFYAVNSGNDAIVKLLLAQGADIEARDDDNLTSLLLVAARGHDAMVKQLLDCGANAEAKDLLGQTPLLQAVMNRHDTVVKLLLDRGVETDSKDKDDRTPLWWAAMNGNLTSLKHLLDHGANAEAKDRNGRTPLWCATERGNDAMMKLLASRCTQQE</sequence>
<organism evidence="6 7">
    <name type="scientific">Ophiocordyceps australis</name>
    <dbReference type="NCBI Taxonomy" id="1399860"/>
    <lineage>
        <taxon>Eukaryota</taxon>
        <taxon>Fungi</taxon>
        <taxon>Dikarya</taxon>
        <taxon>Ascomycota</taxon>
        <taxon>Pezizomycotina</taxon>
        <taxon>Sordariomycetes</taxon>
        <taxon>Hypocreomycetidae</taxon>
        <taxon>Hypocreales</taxon>
        <taxon>Ophiocordycipitaceae</taxon>
        <taxon>Ophiocordyceps</taxon>
    </lineage>
</organism>
<dbReference type="PANTHER" id="PTHR24124">
    <property type="entry name" value="ANKYRIN REPEAT FAMILY A"/>
    <property type="match status" value="1"/>
</dbReference>
<dbReference type="PANTHER" id="PTHR24124:SF14">
    <property type="entry name" value="CHROMOSOME UNDETERMINED SCAFFOLD_25, WHOLE GENOME SHOTGUN SEQUENCE"/>
    <property type="match status" value="1"/>
</dbReference>
<dbReference type="SUPFAM" id="SSF52540">
    <property type="entry name" value="P-loop containing nucleoside triphosphate hydrolases"/>
    <property type="match status" value="1"/>
</dbReference>
<dbReference type="InterPro" id="IPR056884">
    <property type="entry name" value="NPHP3-like_N"/>
</dbReference>
<evidence type="ECO:0000259" key="4">
    <source>
        <dbReference type="Pfam" id="PF22939"/>
    </source>
</evidence>
<protein>
    <submittedName>
        <fullName evidence="6">Uncharacterized protein</fullName>
    </submittedName>
</protein>
<comment type="caution">
    <text evidence="6">The sequence shown here is derived from an EMBL/GenBank/DDBJ whole genome shotgun (WGS) entry which is preliminary data.</text>
</comment>
<dbReference type="SUPFAM" id="SSF48403">
    <property type="entry name" value="Ankyrin repeat"/>
    <property type="match status" value="1"/>
</dbReference>
<dbReference type="PROSITE" id="PS50297">
    <property type="entry name" value="ANK_REP_REGION"/>
    <property type="match status" value="7"/>
</dbReference>
<feature type="repeat" description="ANK" evidence="3">
    <location>
        <begin position="1367"/>
        <end position="1399"/>
    </location>
</feature>
<evidence type="ECO:0000313" key="6">
    <source>
        <dbReference type="EMBL" id="PHH62955.1"/>
    </source>
</evidence>
<evidence type="ECO:0000256" key="3">
    <source>
        <dbReference type="PROSITE-ProRule" id="PRU00023"/>
    </source>
</evidence>
<feature type="repeat" description="ANK" evidence="3">
    <location>
        <begin position="1334"/>
        <end position="1366"/>
    </location>
</feature>
<feature type="repeat" description="ANK" evidence="3">
    <location>
        <begin position="1301"/>
        <end position="1333"/>
    </location>
</feature>
<feature type="repeat" description="ANK" evidence="3">
    <location>
        <begin position="1235"/>
        <end position="1267"/>
    </location>
</feature>
<proteinExistence type="predicted"/>
<dbReference type="Gene3D" id="1.25.40.20">
    <property type="entry name" value="Ankyrin repeat-containing domain"/>
    <property type="match status" value="4"/>
</dbReference>
<dbReference type="GO" id="GO:0010468">
    <property type="term" value="P:regulation of gene expression"/>
    <property type="evidence" value="ECO:0007669"/>
    <property type="project" value="TreeGrafter"/>
</dbReference>
<feature type="domain" description="Nephrocystin 3-like N-terminal" evidence="5">
    <location>
        <begin position="674"/>
        <end position="851"/>
    </location>
</feature>
<dbReference type="Pfam" id="PF12796">
    <property type="entry name" value="Ank_2"/>
    <property type="match status" value="3"/>
</dbReference>
<dbReference type="SMART" id="SM00248">
    <property type="entry name" value="ANK"/>
    <property type="match status" value="9"/>
</dbReference>
<reference evidence="6 7" key="1">
    <citation type="submission" date="2017-06" db="EMBL/GenBank/DDBJ databases">
        <title>Ant-infecting Ophiocordyceps genomes reveal a high diversity of potential behavioral manipulation genes and a possible major role for enterotoxins.</title>
        <authorList>
            <person name="De Bekker C."/>
            <person name="Evans H.C."/>
            <person name="Brachmann A."/>
            <person name="Hughes D.P."/>
        </authorList>
    </citation>
    <scope>NUCLEOTIDE SEQUENCE [LARGE SCALE GENOMIC DNA]</scope>
    <source>
        <strain evidence="6 7">Map64</strain>
    </source>
</reference>
<keyword evidence="2 3" id="KW-0040">ANK repeat</keyword>
<feature type="repeat" description="ANK" evidence="3">
    <location>
        <begin position="1433"/>
        <end position="1465"/>
    </location>
</feature>
<evidence type="ECO:0000256" key="1">
    <source>
        <dbReference type="ARBA" id="ARBA00022737"/>
    </source>
</evidence>
<dbReference type="Proteomes" id="UP000226192">
    <property type="component" value="Unassembled WGS sequence"/>
</dbReference>
<dbReference type="InterPro" id="IPR002110">
    <property type="entry name" value="Ankyrin_rpt"/>
</dbReference>
<dbReference type="InterPro" id="IPR027417">
    <property type="entry name" value="P-loop_NTPase"/>
</dbReference>
<accession>A0A2C5Y0D7</accession>
<feature type="repeat" description="ANK" evidence="3">
    <location>
        <begin position="1400"/>
        <end position="1432"/>
    </location>
</feature>
<dbReference type="InterPro" id="IPR054471">
    <property type="entry name" value="GPIID_WHD"/>
</dbReference>
<name>A0A2C5Y0D7_9HYPO</name>